<dbReference type="AlphaFoldDB" id="A0AAD1TKV0"/>
<dbReference type="SUPFAM" id="SSF53822">
    <property type="entry name" value="Periplasmic binding protein-like I"/>
    <property type="match status" value="1"/>
</dbReference>
<dbReference type="PANTHER" id="PTHR24061:SF543">
    <property type="entry name" value="VOMERONASAL TYPE-2 RECEPTOR 26"/>
    <property type="match status" value="1"/>
</dbReference>
<dbReference type="GO" id="GO:0004930">
    <property type="term" value="F:G protein-coupled receptor activity"/>
    <property type="evidence" value="ECO:0007669"/>
    <property type="project" value="InterPro"/>
</dbReference>
<dbReference type="PRINTS" id="PR00248">
    <property type="entry name" value="GPCRMGR"/>
</dbReference>
<keyword evidence="2" id="KW-0812">Transmembrane</keyword>
<keyword evidence="4" id="KW-0472">Membrane</keyword>
<organism evidence="8 9">
    <name type="scientific">Pelobates cultripes</name>
    <name type="common">Western spadefoot toad</name>
    <dbReference type="NCBI Taxonomy" id="61616"/>
    <lineage>
        <taxon>Eukaryota</taxon>
        <taxon>Metazoa</taxon>
        <taxon>Chordata</taxon>
        <taxon>Craniata</taxon>
        <taxon>Vertebrata</taxon>
        <taxon>Euteleostomi</taxon>
        <taxon>Amphibia</taxon>
        <taxon>Batrachia</taxon>
        <taxon>Anura</taxon>
        <taxon>Pelobatoidea</taxon>
        <taxon>Pelobatidae</taxon>
        <taxon>Pelobates</taxon>
    </lineage>
</organism>
<dbReference type="InterPro" id="IPR000068">
    <property type="entry name" value="GPCR_3_Ca_sens_rcpt-rel"/>
</dbReference>
<dbReference type="Gene3D" id="3.40.50.2300">
    <property type="match status" value="2"/>
</dbReference>
<keyword evidence="5 8" id="KW-0675">Receptor</keyword>
<dbReference type="FunFam" id="3.40.50.2300:FF:000024">
    <property type="entry name" value="Vomeronasal 2, receptor 73"/>
    <property type="match status" value="1"/>
</dbReference>
<keyword evidence="6" id="KW-0325">Glycoprotein</keyword>
<evidence type="ECO:0000259" key="7">
    <source>
        <dbReference type="Pfam" id="PF01094"/>
    </source>
</evidence>
<dbReference type="GO" id="GO:0005886">
    <property type="term" value="C:plasma membrane"/>
    <property type="evidence" value="ECO:0007669"/>
    <property type="project" value="TreeGrafter"/>
</dbReference>
<name>A0AAD1TKV0_PELCU</name>
<proteinExistence type="predicted"/>
<dbReference type="InterPro" id="IPR000337">
    <property type="entry name" value="GPCR_3"/>
</dbReference>
<evidence type="ECO:0000256" key="4">
    <source>
        <dbReference type="ARBA" id="ARBA00023136"/>
    </source>
</evidence>
<evidence type="ECO:0000313" key="8">
    <source>
        <dbReference type="EMBL" id="CAH2326734.1"/>
    </source>
</evidence>
<accession>A0AAD1TKV0</accession>
<dbReference type="PANTHER" id="PTHR24061">
    <property type="entry name" value="CALCIUM-SENSING RECEPTOR-RELATED"/>
    <property type="match status" value="1"/>
</dbReference>
<dbReference type="Proteomes" id="UP001295444">
    <property type="component" value="Chromosome 13"/>
</dbReference>
<sequence length="478" mass="55328">MSPPPPPVGRTTESEPQINLMSYQNLVAFIFAISEINENLEILPNITLGFYTADPCFSEKQAVKGILNIISTEKYSTLIPNYSCGTLQKLVGFVDGRSSKVTLLLARMFGTYKIPQISYSSLDPILSDKVQFPSFYRTVPNDNVQYKAIVKLLRYFGWSWVGMLVSDDESGLKASQVLQAELSLHGYCVAFLEFLPYRGQTDDGFTARITKLLRTSKANVIVIYADQDYMFELQVTLFMIPSPEKIWIISSQWNLSDGVEFYFITFEPFNGSLSFTIHTKTSPTFEDFSQNINPVSYPNDFYIDRVWMDLYDCNYRNKSFYFELCMGNETIQSKEYRNIHKYMSQYSYSIYNAVYSLAHALHELTSEINKEQIKNEIQAWKPPVLKRHQGSGWKTWKVNKYLRKVHFINTAGEDIYFDENGDFNSQFDIFNWIVNPDQSIDTIKVGQYHQQSLQDLTINKKMITWNPAFQQVTATLYQ</sequence>
<dbReference type="Pfam" id="PF01094">
    <property type="entry name" value="ANF_receptor"/>
    <property type="match status" value="1"/>
</dbReference>
<evidence type="ECO:0000256" key="1">
    <source>
        <dbReference type="ARBA" id="ARBA00004141"/>
    </source>
</evidence>
<feature type="domain" description="Receptor ligand binding region" evidence="7">
    <location>
        <begin position="27"/>
        <end position="433"/>
    </location>
</feature>
<evidence type="ECO:0000256" key="2">
    <source>
        <dbReference type="ARBA" id="ARBA00022692"/>
    </source>
</evidence>
<evidence type="ECO:0000256" key="6">
    <source>
        <dbReference type="ARBA" id="ARBA00023180"/>
    </source>
</evidence>
<evidence type="ECO:0000313" key="9">
    <source>
        <dbReference type="Proteomes" id="UP001295444"/>
    </source>
</evidence>
<comment type="subcellular location">
    <subcellularLocation>
        <location evidence="1">Membrane</location>
        <topology evidence="1">Multi-pass membrane protein</topology>
    </subcellularLocation>
</comment>
<evidence type="ECO:0000256" key="3">
    <source>
        <dbReference type="ARBA" id="ARBA00022989"/>
    </source>
</evidence>
<gene>
    <name evidence="8" type="ORF">PECUL_23A029233</name>
</gene>
<evidence type="ECO:0000256" key="5">
    <source>
        <dbReference type="ARBA" id="ARBA00023170"/>
    </source>
</evidence>
<keyword evidence="9" id="KW-1185">Reference proteome</keyword>
<keyword evidence="3" id="KW-1133">Transmembrane helix</keyword>
<reference evidence="8" key="1">
    <citation type="submission" date="2022-03" db="EMBL/GenBank/DDBJ databases">
        <authorList>
            <person name="Alioto T."/>
            <person name="Alioto T."/>
            <person name="Gomez Garrido J."/>
        </authorList>
    </citation>
    <scope>NUCLEOTIDE SEQUENCE</scope>
</reference>
<dbReference type="InterPro" id="IPR001828">
    <property type="entry name" value="ANF_lig-bd_rcpt"/>
</dbReference>
<dbReference type="EMBL" id="OW240924">
    <property type="protein sequence ID" value="CAH2326734.1"/>
    <property type="molecule type" value="Genomic_DNA"/>
</dbReference>
<protein>
    <submittedName>
        <fullName evidence="8">Vomeronasal type-2 receptor 26-like</fullName>
    </submittedName>
</protein>
<dbReference type="InterPro" id="IPR028082">
    <property type="entry name" value="Peripla_BP_I"/>
</dbReference>